<dbReference type="PANTHER" id="PTHR21262:SF36">
    <property type="entry name" value="BIFUNCTIONAL (P)PPGPP SYNTHASE_HYDROLASE SPOT"/>
    <property type="match status" value="1"/>
</dbReference>
<dbReference type="InterPro" id="IPR003607">
    <property type="entry name" value="HD/PDEase_dom"/>
</dbReference>
<dbReference type="GO" id="GO:0008893">
    <property type="term" value="F:guanosine-3',5'-bis(diphosphate) 3'-diphosphatase activity"/>
    <property type="evidence" value="ECO:0007669"/>
    <property type="project" value="UniProtKB-EC"/>
</dbReference>
<dbReference type="InterPro" id="IPR045865">
    <property type="entry name" value="ACT-like_dom_sf"/>
</dbReference>
<evidence type="ECO:0000313" key="10">
    <source>
        <dbReference type="Proteomes" id="UP001321450"/>
    </source>
</evidence>
<keyword evidence="1 9" id="KW-0378">Hydrolase</keyword>
<proteinExistence type="inferred from homology"/>
<evidence type="ECO:0000259" key="7">
    <source>
        <dbReference type="PROSITE" id="PS51831"/>
    </source>
</evidence>
<evidence type="ECO:0000256" key="2">
    <source>
        <dbReference type="ARBA" id="ARBA00024329"/>
    </source>
</evidence>
<dbReference type="GO" id="GO:0042594">
    <property type="term" value="P:response to starvation"/>
    <property type="evidence" value="ECO:0007669"/>
    <property type="project" value="TreeGrafter"/>
</dbReference>
<dbReference type="CDD" id="cd01668">
    <property type="entry name" value="TGS_RSH"/>
    <property type="match status" value="1"/>
</dbReference>
<protein>
    <recommendedName>
        <fullName evidence="3">guanosine-3',5'-bis(diphosphate) 3'-diphosphatase</fullName>
        <ecNumber evidence="3">3.1.7.2</ecNumber>
    </recommendedName>
</protein>
<dbReference type="Pfam" id="PF13328">
    <property type="entry name" value="HD_4"/>
    <property type="match status" value="1"/>
</dbReference>
<gene>
    <name evidence="9" type="ORF">MIN45_P1683</name>
</gene>
<dbReference type="InterPro" id="IPR004095">
    <property type="entry name" value="TGS"/>
</dbReference>
<dbReference type="Pfam" id="PF13291">
    <property type="entry name" value="ACT_4"/>
    <property type="match status" value="1"/>
</dbReference>
<dbReference type="InterPro" id="IPR045600">
    <property type="entry name" value="RelA/SpoT_AH_RIS"/>
</dbReference>
<dbReference type="KEGG" id="meiy:MIN45_P1683"/>
<sequence>MAEPALQLQRPQDFLAERLLETAAGYLPAEQLEQVRQAVEFADEAHADQFRLSGEPYVCHPIEVATILAEQMKMDTAGIVAAILHDVIEDTPVTKAQLAELFGDEVAGLVDGVTKLTQLDSKSKQELQAESLRKMILAMAQDLRVILVKLADRLHNMRTLGPMAPARRRRFARETLEIYAPLANRLGMNRIRLELEELAMQAMHPMRYRVLKLAVKRARGNRKEVVATIESNLRQRLEAAGIEGEVRGREKHIFSIYKKMREKGLTFNQVFDVYAVRIVTADVDACYRALGVVHRLYKPVPGRFKDYIALPKDNGYQSLHTVVVGPYGVPVEVQIRTRDMHRIAENGIAAHWLYKKEIADTAKARAYAWIKEFLEHQQGEGGSLEFLDNLKIDLFPSEVYVFTPEGDIVKLPYGATALDFAYAVHTEVGNHCVAARIDGRLMPLHTPLANGQTVEAVTQEHARPHPSWLSYVVTAKARSAVRGYLRQLKRREAVGLGQRMLEAELHKLGLSLEAIPSEALTTKLQAIGCRDLEQLFEEVGLGNRMAMLVARQLAASGDGVDVALEENGSGAPLIIQGTEGMVVSLAKCCRPIPGDPIIGFFRPGKGLVVHRSGCKNALEFQKKQVTWVPAEWDRNVEGEFPVDLRIVLLDRRGALARVAATIAEAEANIENFQITQQDSHTSTDLVTLTVRDRRHLARIIRRLRHLPVVLKIQRARS</sequence>
<evidence type="ECO:0000256" key="3">
    <source>
        <dbReference type="ARBA" id="ARBA00024387"/>
    </source>
</evidence>
<dbReference type="GO" id="GO:0015969">
    <property type="term" value="P:guanosine tetraphosphate metabolic process"/>
    <property type="evidence" value="ECO:0007669"/>
    <property type="project" value="InterPro"/>
</dbReference>
<dbReference type="Pfam" id="PF19296">
    <property type="entry name" value="RelA_AH_RIS"/>
    <property type="match status" value="1"/>
</dbReference>
<dbReference type="FunFam" id="3.30.460.10:FF:000001">
    <property type="entry name" value="GTP pyrophosphokinase RelA"/>
    <property type="match status" value="1"/>
</dbReference>
<dbReference type="FunFam" id="1.10.3210.10:FF:000001">
    <property type="entry name" value="GTP pyrophosphokinase RelA"/>
    <property type="match status" value="1"/>
</dbReference>
<dbReference type="SUPFAM" id="SSF109604">
    <property type="entry name" value="HD-domain/PDEase-like"/>
    <property type="match status" value="1"/>
</dbReference>
<dbReference type="EMBL" id="AP024718">
    <property type="protein sequence ID" value="BCX89311.1"/>
    <property type="molecule type" value="Genomic_DNA"/>
</dbReference>
<dbReference type="Gene3D" id="3.30.70.260">
    <property type="match status" value="1"/>
</dbReference>
<evidence type="ECO:0000313" key="9">
    <source>
        <dbReference type="EMBL" id="BCX89311.1"/>
    </source>
</evidence>
<dbReference type="InterPro" id="IPR002912">
    <property type="entry name" value="ACT_dom"/>
</dbReference>
<dbReference type="InterPro" id="IPR012676">
    <property type="entry name" value="TGS-like"/>
</dbReference>
<feature type="domain" description="TGS" evidence="8">
    <location>
        <begin position="397"/>
        <end position="458"/>
    </location>
</feature>
<dbReference type="EC" id="3.1.7.2" evidence="3"/>
<comment type="function">
    <text evidence="5">In eubacteria ppGpp (guanosine 3'-diphosphate 5'-diphosphate) is a mediator of the stringent response that coordinates a variety of cellular activities in response to changes in nutritional abundance.</text>
</comment>
<comment type="pathway">
    <text evidence="2">Purine metabolism; ppGpp biosynthesis; ppGpp from GDP: step 1/1.</text>
</comment>
<dbReference type="Pfam" id="PF02824">
    <property type="entry name" value="TGS"/>
    <property type="match status" value="1"/>
</dbReference>
<dbReference type="RefSeq" id="WP_286291612.1">
    <property type="nucleotide sequence ID" value="NZ_AP024718.1"/>
</dbReference>
<dbReference type="SUPFAM" id="SSF81271">
    <property type="entry name" value="TGS-like"/>
    <property type="match status" value="1"/>
</dbReference>
<dbReference type="AlphaFoldDB" id="A0AAU9CER9"/>
<dbReference type="PANTHER" id="PTHR21262">
    <property type="entry name" value="GUANOSINE-3',5'-BIS DIPHOSPHATE 3'-PYROPHOSPHOHYDROLASE"/>
    <property type="match status" value="1"/>
</dbReference>
<dbReference type="PROSITE" id="PS51671">
    <property type="entry name" value="ACT"/>
    <property type="match status" value="1"/>
</dbReference>
<dbReference type="CDD" id="cd00077">
    <property type="entry name" value="HDc"/>
    <property type="match status" value="1"/>
</dbReference>
<evidence type="ECO:0000259" key="6">
    <source>
        <dbReference type="PROSITE" id="PS51671"/>
    </source>
</evidence>
<reference evidence="10" key="1">
    <citation type="journal article" date="2024" name="Int. J. Syst. Evol. Microbiol.">
        <title>Methylomarinovum tepidoasis sp. nov., a moderately thermophilic methanotroph of the family Methylothermaceae isolated from a deep-sea hydrothermal field.</title>
        <authorList>
            <person name="Hirayama H."/>
            <person name="Takaki Y."/>
            <person name="Abe M."/>
            <person name="Miyazaki M."/>
            <person name="Uematsu K."/>
            <person name="Matsui Y."/>
            <person name="Takai K."/>
        </authorList>
    </citation>
    <scope>NUCLEOTIDE SEQUENCE [LARGE SCALE GENOMIC DNA]</scope>
    <source>
        <strain evidence="10">IN45</strain>
    </source>
</reference>
<dbReference type="Gene3D" id="3.30.460.10">
    <property type="entry name" value="Beta Polymerase, domain 2"/>
    <property type="match status" value="1"/>
</dbReference>
<comment type="similarity">
    <text evidence="5">Belongs to the relA/spoT family.</text>
</comment>
<accession>A0AAU9CER9</accession>
<feature type="domain" description="HD" evidence="7">
    <location>
        <begin position="57"/>
        <end position="157"/>
    </location>
</feature>
<dbReference type="Gene3D" id="1.10.3210.10">
    <property type="entry name" value="Hypothetical protein af1432"/>
    <property type="match status" value="1"/>
</dbReference>
<comment type="catalytic activity">
    <reaction evidence="4">
        <text>guanosine 3',5'-bis(diphosphate) + H2O = GDP + diphosphate + H(+)</text>
        <dbReference type="Rhea" id="RHEA:14253"/>
        <dbReference type="ChEBI" id="CHEBI:15377"/>
        <dbReference type="ChEBI" id="CHEBI:15378"/>
        <dbReference type="ChEBI" id="CHEBI:33019"/>
        <dbReference type="ChEBI" id="CHEBI:58189"/>
        <dbReference type="ChEBI" id="CHEBI:77828"/>
        <dbReference type="EC" id="3.1.7.2"/>
    </reaction>
</comment>
<evidence type="ECO:0000256" key="4">
    <source>
        <dbReference type="ARBA" id="ARBA00047968"/>
    </source>
</evidence>
<dbReference type="PROSITE" id="PS51831">
    <property type="entry name" value="HD"/>
    <property type="match status" value="1"/>
</dbReference>
<dbReference type="InterPro" id="IPR007685">
    <property type="entry name" value="RelA_SpoT"/>
</dbReference>
<dbReference type="GO" id="GO:0005886">
    <property type="term" value="C:plasma membrane"/>
    <property type="evidence" value="ECO:0007669"/>
    <property type="project" value="TreeGrafter"/>
</dbReference>
<dbReference type="Proteomes" id="UP001321450">
    <property type="component" value="Chromosome"/>
</dbReference>
<dbReference type="InterPro" id="IPR043519">
    <property type="entry name" value="NT_sf"/>
</dbReference>
<dbReference type="NCBIfam" id="TIGR00691">
    <property type="entry name" value="spoT_relA"/>
    <property type="match status" value="1"/>
</dbReference>
<keyword evidence="9" id="KW-0808">Transferase</keyword>
<dbReference type="InterPro" id="IPR033655">
    <property type="entry name" value="TGS_RelA/SpoT"/>
</dbReference>
<dbReference type="GO" id="GO:0015949">
    <property type="term" value="P:nucleobase-containing small molecule interconversion"/>
    <property type="evidence" value="ECO:0007669"/>
    <property type="project" value="UniProtKB-ARBA"/>
</dbReference>
<dbReference type="InterPro" id="IPR012675">
    <property type="entry name" value="Beta-grasp_dom_sf"/>
</dbReference>
<dbReference type="CDD" id="cd05399">
    <property type="entry name" value="NT_Rel-Spo_like"/>
    <property type="match status" value="1"/>
</dbReference>
<keyword evidence="10" id="KW-1185">Reference proteome</keyword>
<evidence type="ECO:0000256" key="1">
    <source>
        <dbReference type="ARBA" id="ARBA00022801"/>
    </source>
</evidence>
<dbReference type="PROSITE" id="PS51880">
    <property type="entry name" value="TGS"/>
    <property type="match status" value="1"/>
</dbReference>
<dbReference type="CDD" id="cd04876">
    <property type="entry name" value="ACT_RelA-SpoT"/>
    <property type="match status" value="1"/>
</dbReference>
<dbReference type="InterPro" id="IPR004811">
    <property type="entry name" value="RelA/Spo_fam"/>
</dbReference>
<dbReference type="FunFam" id="3.10.20.30:FF:000002">
    <property type="entry name" value="GTP pyrophosphokinase (RelA/SpoT)"/>
    <property type="match status" value="1"/>
</dbReference>
<dbReference type="GO" id="GO:0008728">
    <property type="term" value="F:GTP diphosphokinase activity"/>
    <property type="evidence" value="ECO:0007669"/>
    <property type="project" value="TreeGrafter"/>
</dbReference>
<dbReference type="InterPro" id="IPR006674">
    <property type="entry name" value="HD_domain"/>
</dbReference>
<dbReference type="Gene3D" id="3.10.20.30">
    <property type="match status" value="1"/>
</dbReference>
<evidence type="ECO:0000259" key="8">
    <source>
        <dbReference type="PROSITE" id="PS51880"/>
    </source>
</evidence>
<dbReference type="SMART" id="SM00471">
    <property type="entry name" value="HDc"/>
    <property type="match status" value="1"/>
</dbReference>
<dbReference type="Pfam" id="PF04607">
    <property type="entry name" value="RelA_SpoT"/>
    <property type="match status" value="1"/>
</dbReference>
<evidence type="ECO:0000256" key="5">
    <source>
        <dbReference type="RuleBase" id="RU003847"/>
    </source>
</evidence>
<dbReference type="SUPFAM" id="SSF55021">
    <property type="entry name" value="ACT-like"/>
    <property type="match status" value="1"/>
</dbReference>
<dbReference type="SUPFAM" id="SSF81301">
    <property type="entry name" value="Nucleotidyltransferase"/>
    <property type="match status" value="1"/>
</dbReference>
<organism evidence="9 10">
    <name type="scientific">Methylomarinovum tepidoasis</name>
    <dbReference type="NCBI Taxonomy" id="2840183"/>
    <lineage>
        <taxon>Bacteria</taxon>
        <taxon>Pseudomonadati</taxon>
        <taxon>Pseudomonadota</taxon>
        <taxon>Gammaproteobacteria</taxon>
        <taxon>Methylococcales</taxon>
        <taxon>Methylothermaceae</taxon>
        <taxon>Methylomarinovum</taxon>
    </lineage>
</organism>
<name>A0AAU9CER9_9GAMM</name>
<dbReference type="SMART" id="SM00954">
    <property type="entry name" value="RelA_SpoT"/>
    <property type="match status" value="1"/>
</dbReference>
<feature type="domain" description="ACT" evidence="6">
    <location>
        <begin position="643"/>
        <end position="717"/>
    </location>
</feature>